<feature type="non-terminal residue" evidence="1">
    <location>
        <position position="1"/>
    </location>
</feature>
<dbReference type="Proteomes" id="UP000619265">
    <property type="component" value="Unassembled WGS sequence"/>
</dbReference>
<sequence>WTLQGELLQLRSESGSERRTYIARMMEDEKEGGRTYGHWWWALASGAQLGLGVSSYRRGYAGDSRLMPLKAFVVASLFVGAAASTAVSVLKASGIHKVEDLMEVGANIRAGLGVRPRARDE</sequence>
<dbReference type="AlphaFoldDB" id="A0A833WUN1"/>
<dbReference type="EMBL" id="LIHL02000014">
    <property type="protein sequence ID" value="KAF5446154.1"/>
    <property type="molecule type" value="Genomic_DNA"/>
</dbReference>
<proteinExistence type="predicted"/>
<name>A0A833WUN1_JUGRE</name>
<protein>
    <submittedName>
        <fullName evidence="1">Uncharacterized protein</fullName>
    </submittedName>
</protein>
<comment type="caution">
    <text evidence="1">The sequence shown here is derived from an EMBL/GenBank/DDBJ whole genome shotgun (WGS) entry which is preliminary data.</text>
</comment>
<accession>A0A833WUN1</accession>
<evidence type="ECO:0000313" key="1">
    <source>
        <dbReference type="EMBL" id="KAF5446154.1"/>
    </source>
</evidence>
<gene>
    <name evidence="1" type="ORF">F2P56_031804</name>
</gene>
<dbReference type="PANTHER" id="PTHR37744">
    <property type="entry name" value="STAR LIPID TRANSFER-LIKE PROTEIN"/>
    <property type="match status" value="1"/>
</dbReference>
<dbReference type="PANTHER" id="PTHR37744:SF1">
    <property type="entry name" value="STAR LIPID TRANSFER-LIKE PROTEIN"/>
    <property type="match status" value="1"/>
</dbReference>
<dbReference type="Gramene" id="Jr14_03390_p1">
    <property type="protein sequence ID" value="cds.Jr14_03390_p1"/>
    <property type="gene ID" value="Jr14_03390"/>
</dbReference>
<organism evidence="1 2">
    <name type="scientific">Juglans regia</name>
    <name type="common">English walnut</name>
    <dbReference type="NCBI Taxonomy" id="51240"/>
    <lineage>
        <taxon>Eukaryota</taxon>
        <taxon>Viridiplantae</taxon>
        <taxon>Streptophyta</taxon>
        <taxon>Embryophyta</taxon>
        <taxon>Tracheophyta</taxon>
        <taxon>Spermatophyta</taxon>
        <taxon>Magnoliopsida</taxon>
        <taxon>eudicotyledons</taxon>
        <taxon>Gunneridae</taxon>
        <taxon>Pentapetalae</taxon>
        <taxon>rosids</taxon>
        <taxon>fabids</taxon>
        <taxon>Fagales</taxon>
        <taxon>Juglandaceae</taxon>
        <taxon>Juglans</taxon>
    </lineage>
</organism>
<evidence type="ECO:0000313" key="2">
    <source>
        <dbReference type="Proteomes" id="UP000619265"/>
    </source>
</evidence>
<reference evidence="1" key="2">
    <citation type="submission" date="2020-03" db="EMBL/GenBank/DDBJ databases">
        <title>Walnut 2.0.</title>
        <authorList>
            <person name="Marrano A."/>
            <person name="Britton M."/>
            <person name="Zimin A.V."/>
            <person name="Zaini P.A."/>
            <person name="Workman R."/>
            <person name="Puiu D."/>
            <person name="Bianco L."/>
            <person name="Allen B.J."/>
            <person name="Troggio M."/>
            <person name="Leslie C.A."/>
            <person name="Timp W."/>
            <person name="Dendekar A."/>
            <person name="Salzberg S.L."/>
            <person name="Neale D.B."/>
        </authorList>
    </citation>
    <scope>NUCLEOTIDE SEQUENCE</scope>
    <source>
        <tissue evidence="1">Leaves</tissue>
    </source>
</reference>
<reference evidence="1" key="1">
    <citation type="submission" date="2015-10" db="EMBL/GenBank/DDBJ databases">
        <authorList>
            <person name="Martinez-Garcia P.J."/>
            <person name="Crepeau M.W."/>
            <person name="Puiu D."/>
            <person name="Gonzalez-Ibeas D."/>
            <person name="Whalen J."/>
            <person name="Stevens K."/>
            <person name="Paul R."/>
            <person name="Butterfield T."/>
            <person name="Britton M."/>
            <person name="Reagan R."/>
            <person name="Chakraborty S."/>
            <person name="Walawage S.L."/>
            <person name="Vasquez-Gross H.A."/>
            <person name="Cardeno C."/>
            <person name="Famula R."/>
            <person name="Pratt K."/>
            <person name="Kuruganti S."/>
            <person name="Aradhya M.K."/>
            <person name="Leslie C.A."/>
            <person name="Dandekar A.M."/>
            <person name="Salzberg S.L."/>
            <person name="Wegrzyn J.L."/>
            <person name="Langley C.H."/>
            <person name="Neale D.B."/>
        </authorList>
    </citation>
    <scope>NUCLEOTIDE SEQUENCE</scope>
    <source>
        <tissue evidence="1">Leaves</tissue>
    </source>
</reference>